<sequence length="167" mass="18234">MFSAPGHRSVDQQVWRRSRSSVSQQIWVHVENASDARSADFAFSGRACRRVLGCSRSGQDLPSSDDRSAAVSSPACGGWQWRSCYRLCRRQVDTIVWAQAPSLARRRALSNASDRPWCPGTTSEKAEAGVDVWARARLGISPASTGCACRPIGLERESQPGQQIGVD</sequence>
<dbReference type="AlphaFoldDB" id="A0A371DHS4"/>
<organism evidence="1 2">
    <name type="scientific">Lentinus brumalis</name>
    <dbReference type="NCBI Taxonomy" id="2498619"/>
    <lineage>
        <taxon>Eukaryota</taxon>
        <taxon>Fungi</taxon>
        <taxon>Dikarya</taxon>
        <taxon>Basidiomycota</taxon>
        <taxon>Agaricomycotina</taxon>
        <taxon>Agaricomycetes</taxon>
        <taxon>Polyporales</taxon>
        <taxon>Polyporaceae</taxon>
        <taxon>Lentinus</taxon>
    </lineage>
</organism>
<accession>A0A371DHS4</accession>
<proteinExistence type="predicted"/>
<evidence type="ECO:0000313" key="1">
    <source>
        <dbReference type="EMBL" id="RDX52081.1"/>
    </source>
</evidence>
<keyword evidence="2" id="KW-1185">Reference proteome</keyword>
<evidence type="ECO:0000313" key="2">
    <source>
        <dbReference type="Proteomes" id="UP000256964"/>
    </source>
</evidence>
<name>A0A371DHS4_9APHY</name>
<dbReference type="EMBL" id="KZ857392">
    <property type="protein sequence ID" value="RDX52081.1"/>
    <property type="molecule type" value="Genomic_DNA"/>
</dbReference>
<protein>
    <submittedName>
        <fullName evidence="1">Uncharacterized protein</fullName>
    </submittedName>
</protein>
<gene>
    <name evidence="1" type="ORF">OH76DRAFT_243353</name>
</gene>
<reference evidence="1 2" key="1">
    <citation type="journal article" date="2018" name="Biotechnol. Biofuels">
        <title>Integrative visual omics of the white-rot fungus Polyporus brumalis exposes the biotechnological potential of its oxidative enzymes for delignifying raw plant biomass.</title>
        <authorList>
            <person name="Miyauchi S."/>
            <person name="Rancon A."/>
            <person name="Drula E."/>
            <person name="Hage H."/>
            <person name="Chaduli D."/>
            <person name="Favel A."/>
            <person name="Grisel S."/>
            <person name="Henrissat B."/>
            <person name="Herpoel-Gimbert I."/>
            <person name="Ruiz-Duenas F.J."/>
            <person name="Chevret D."/>
            <person name="Hainaut M."/>
            <person name="Lin J."/>
            <person name="Wang M."/>
            <person name="Pangilinan J."/>
            <person name="Lipzen A."/>
            <person name="Lesage-Meessen L."/>
            <person name="Navarro D."/>
            <person name="Riley R."/>
            <person name="Grigoriev I.V."/>
            <person name="Zhou S."/>
            <person name="Raouche S."/>
            <person name="Rosso M.N."/>
        </authorList>
    </citation>
    <scope>NUCLEOTIDE SEQUENCE [LARGE SCALE GENOMIC DNA]</scope>
    <source>
        <strain evidence="1 2">BRFM 1820</strain>
    </source>
</reference>
<dbReference type="Proteomes" id="UP000256964">
    <property type="component" value="Unassembled WGS sequence"/>
</dbReference>